<reference evidence="1 2" key="1">
    <citation type="submission" date="2019-06" db="EMBL/GenBank/DDBJ databases">
        <title>WGS assembly of Gossypium darwinii.</title>
        <authorList>
            <person name="Chen Z.J."/>
            <person name="Sreedasyam A."/>
            <person name="Ando A."/>
            <person name="Song Q."/>
            <person name="De L."/>
            <person name="Hulse-Kemp A."/>
            <person name="Ding M."/>
            <person name="Ye W."/>
            <person name="Kirkbride R."/>
            <person name="Jenkins J."/>
            <person name="Plott C."/>
            <person name="Lovell J."/>
            <person name="Lin Y.-M."/>
            <person name="Vaughn R."/>
            <person name="Liu B."/>
            <person name="Li W."/>
            <person name="Simpson S."/>
            <person name="Scheffler B."/>
            <person name="Saski C."/>
            <person name="Grover C."/>
            <person name="Hu G."/>
            <person name="Conover J."/>
            <person name="Carlson J."/>
            <person name="Shu S."/>
            <person name="Boston L."/>
            <person name="Williams M."/>
            <person name="Peterson D."/>
            <person name="Mcgee K."/>
            <person name="Jones D."/>
            <person name="Wendel J."/>
            <person name="Stelly D."/>
            <person name="Grimwood J."/>
            <person name="Schmutz J."/>
        </authorList>
    </citation>
    <scope>NUCLEOTIDE SEQUENCE [LARGE SCALE GENOMIC DNA]</scope>
    <source>
        <strain evidence="1">1808015.09</strain>
    </source>
</reference>
<accession>A0A5D2EPD0</accession>
<gene>
    <name evidence="1" type="ORF">ES288_A11G275400v1</name>
</gene>
<proteinExistence type="predicted"/>
<evidence type="ECO:0000313" key="2">
    <source>
        <dbReference type="Proteomes" id="UP000323506"/>
    </source>
</evidence>
<protein>
    <submittedName>
        <fullName evidence="1">Uncharacterized protein</fullName>
    </submittedName>
</protein>
<keyword evidence="2" id="KW-1185">Reference proteome</keyword>
<dbReference type="EMBL" id="CM017698">
    <property type="protein sequence ID" value="TYG95534.1"/>
    <property type="molecule type" value="Genomic_DNA"/>
</dbReference>
<dbReference type="AlphaFoldDB" id="A0A5D2EPD0"/>
<dbReference type="Proteomes" id="UP000323506">
    <property type="component" value="Chromosome A11"/>
</dbReference>
<name>A0A5D2EPD0_GOSDA</name>
<sequence length="58" mass="6256">MGLSIQTPATFDCGGNQSTREEVNEVEVFHFGARELGVVRPRALDVLTRHVGSGAHCC</sequence>
<evidence type="ECO:0000313" key="1">
    <source>
        <dbReference type="EMBL" id="TYG95534.1"/>
    </source>
</evidence>
<organism evidence="1 2">
    <name type="scientific">Gossypium darwinii</name>
    <name type="common">Darwin's cotton</name>
    <name type="synonym">Gossypium barbadense var. darwinii</name>
    <dbReference type="NCBI Taxonomy" id="34276"/>
    <lineage>
        <taxon>Eukaryota</taxon>
        <taxon>Viridiplantae</taxon>
        <taxon>Streptophyta</taxon>
        <taxon>Embryophyta</taxon>
        <taxon>Tracheophyta</taxon>
        <taxon>Spermatophyta</taxon>
        <taxon>Magnoliopsida</taxon>
        <taxon>eudicotyledons</taxon>
        <taxon>Gunneridae</taxon>
        <taxon>Pentapetalae</taxon>
        <taxon>rosids</taxon>
        <taxon>malvids</taxon>
        <taxon>Malvales</taxon>
        <taxon>Malvaceae</taxon>
        <taxon>Malvoideae</taxon>
        <taxon>Gossypium</taxon>
    </lineage>
</organism>